<evidence type="ECO:0000313" key="2">
    <source>
        <dbReference type="Proteomes" id="UP000095228"/>
    </source>
</evidence>
<dbReference type="OrthoDB" id="194998at2"/>
<protein>
    <submittedName>
        <fullName evidence="1">Uncharacterized protein</fullName>
    </submittedName>
</protein>
<reference evidence="1 2" key="1">
    <citation type="submission" date="2016-06" db="EMBL/GenBank/DDBJ databases">
        <title>Three novel species with peptidoglycan cell walls form the new genus Lacunisphaera gen. nov. in the family Opitutaceae of the verrucomicrobial subdivision 4.</title>
        <authorList>
            <person name="Rast P."/>
            <person name="Gloeckner I."/>
            <person name="Jogler M."/>
            <person name="Boedeker C."/>
            <person name="Jeske O."/>
            <person name="Wiegand S."/>
            <person name="Reinhardt R."/>
            <person name="Schumann P."/>
            <person name="Rohde M."/>
            <person name="Spring S."/>
            <person name="Gloeckner F.O."/>
            <person name="Jogler C."/>
        </authorList>
    </citation>
    <scope>NUCLEOTIDE SEQUENCE [LARGE SCALE GENOMIC DNA]</scope>
    <source>
        <strain evidence="1 2">IG16b</strain>
    </source>
</reference>
<dbReference type="RefSeq" id="WP_069960942.1">
    <property type="nucleotide sequence ID" value="NZ_CP016094.1"/>
</dbReference>
<name>A0A1D8ART8_9BACT</name>
<dbReference type="EMBL" id="CP016094">
    <property type="protein sequence ID" value="AOS43611.1"/>
    <property type="molecule type" value="Genomic_DNA"/>
</dbReference>
<evidence type="ECO:0000313" key="1">
    <source>
        <dbReference type="EMBL" id="AOS43611.1"/>
    </source>
</evidence>
<accession>A0A1D8ART8</accession>
<organism evidence="1 2">
    <name type="scientific">Lacunisphaera limnophila</name>
    <dbReference type="NCBI Taxonomy" id="1838286"/>
    <lineage>
        <taxon>Bacteria</taxon>
        <taxon>Pseudomonadati</taxon>
        <taxon>Verrucomicrobiota</taxon>
        <taxon>Opitutia</taxon>
        <taxon>Opitutales</taxon>
        <taxon>Opitutaceae</taxon>
        <taxon>Lacunisphaera</taxon>
    </lineage>
</organism>
<proteinExistence type="predicted"/>
<gene>
    <name evidence="1" type="ORF">Verru16b_00663</name>
</gene>
<dbReference type="KEGG" id="obg:Verru16b_00663"/>
<dbReference type="AlphaFoldDB" id="A0A1D8ART8"/>
<keyword evidence="2" id="KW-1185">Reference proteome</keyword>
<dbReference type="STRING" id="1838286.Verru16b_00663"/>
<dbReference type="Proteomes" id="UP000095228">
    <property type="component" value="Chromosome"/>
</dbReference>
<sequence>MKKSGFSVLRFVLKQTSDGRLTQEVRRCGEFADVEAAFDTARMEALREWQDAVNQPELSTAPGRVVEIKIKDTEWGYELKKDHQVVSRFWVHDTAPAVIPGA</sequence>